<evidence type="ECO:0000313" key="3">
    <source>
        <dbReference type="Proteomes" id="UP000631114"/>
    </source>
</evidence>
<dbReference type="Proteomes" id="UP000631114">
    <property type="component" value="Unassembled WGS sequence"/>
</dbReference>
<accession>A0A835IW91</accession>
<sequence length="223" mass="26242">MCKEENEKFKEELREKVNTLEQELLLCKEENEKLKEKLKKKVNTLEQDLLLCKEENEKFKEELKKKDQQEGDKQTIDIKNGQQADIIMVKGMDVDEKGDDVDKRDADHGITERQFLAKKKELELENMEGLIIERPLPLMLKELVKLWDKDDSNLPWEKRKYNESNSLLVDDSPYKALLNPAHTAIFLTSYDIRNKNDNSLRHGADIRMYLEGLTTSENVQKYI</sequence>
<protein>
    <recommendedName>
        <fullName evidence="4">FCP1 homology domain-containing protein</fullName>
    </recommendedName>
</protein>
<keyword evidence="3" id="KW-1185">Reference proteome</keyword>
<gene>
    <name evidence="2" type="ORF">IFM89_011333</name>
</gene>
<evidence type="ECO:0000256" key="1">
    <source>
        <dbReference type="SAM" id="Coils"/>
    </source>
</evidence>
<evidence type="ECO:0008006" key="4">
    <source>
        <dbReference type="Google" id="ProtNLM"/>
    </source>
</evidence>
<dbReference type="InterPro" id="IPR023214">
    <property type="entry name" value="HAD_sf"/>
</dbReference>
<dbReference type="OrthoDB" id="1711508at2759"/>
<name>A0A835IW91_9MAGN</name>
<feature type="coiled-coil region" evidence="1">
    <location>
        <begin position="3"/>
        <end position="69"/>
    </location>
</feature>
<dbReference type="EMBL" id="JADFTS010000001">
    <property type="protein sequence ID" value="KAF9624408.1"/>
    <property type="molecule type" value="Genomic_DNA"/>
</dbReference>
<dbReference type="Gene3D" id="3.40.50.1000">
    <property type="entry name" value="HAD superfamily/HAD-like"/>
    <property type="match status" value="1"/>
</dbReference>
<proteinExistence type="predicted"/>
<organism evidence="2 3">
    <name type="scientific">Coptis chinensis</name>
    <dbReference type="NCBI Taxonomy" id="261450"/>
    <lineage>
        <taxon>Eukaryota</taxon>
        <taxon>Viridiplantae</taxon>
        <taxon>Streptophyta</taxon>
        <taxon>Embryophyta</taxon>
        <taxon>Tracheophyta</taxon>
        <taxon>Spermatophyta</taxon>
        <taxon>Magnoliopsida</taxon>
        <taxon>Ranunculales</taxon>
        <taxon>Ranunculaceae</taxon>
        <taxon>Coptidoideae</taxon>
        <taxon>Coptis</taxon>
    </lineage>
</organism>
<keyword evidence="1" id="KW-0175">Coiled coil</keyword>
<dbReference type="AlphaFoldDB" id="A0A835IW91"/>
<reference evidence="2 3" key="1">
    <citation type="submission" date="2020-10" db="EMBL/GenBank/DDBJ databases">
        <title>The Coptis chinensis genome and diversification of protoberbering-type alkaloids.</title>
        <authorList>
            <person name="Wang B."/>
            <person name="Shu S."/>
            <person name="Song C."/>
            <person name="Liu Y."/>
        </authorList>
    </citation>
    <scope>NUCLEOTIDE SEQUENCE [LARGE SCALE GENOMIC DNA]</scope>
    <source>
        <strain evidence="2">HL-2020</strain>
        <tissue evidence="2">Leaf</tissue>
    </source>
</reference>
<evidence type="ECO:0000313" key="2">
    <source>
        <dbReference type="EMBL" id="KAF9624408.1"/>
    </source>
</evidence>
<comment type="caution">
    <text evidence="2">The sequence shown here is derived from an EMBL/GenBank/DDBJ whole genome shotgun (WGS) entry which is preliminary data.</text>
</comment>